<dbReference type="PANTHER" id="PTHR13620">
    <property type="entry name" value="3-5 EXONUCLEASE"/>
    <property type="match status" value="1"/>
</dbReference>
<reference evidence="4" key="1">
    <citation type="submission" date="2013-07" db="EMBL/GenBank/DDBJ databases">
        <title>The genome of Eucalyptus grandis.</title>
        <authorList>
            <person name="Schmutz J."/>
            <person name="Hayes R."/>
            <person name="Myburg A."/>
            <person name="Tuskan G."/>
            <person name="Grattapaglia D."/>
            <person name="Rokhsar D.S."/>
        </authorList>
    </citation>
    <scope>NUCLEOTIDE SEQUENCE</scope>
    <source>
        <tissue evidence="4">Leaf extractions</tissue>
    </source>
</reference>
<accession>A0A059BEK3</accession>
<evidence type="ECO:0000313" key="4">
    <source>
        <dbReference type="EMBL" id="KCW64543.1"/>
    </source>
</evidence>
<dbReference type="GO" id="GO:0008408">
    <property type="term" value="F:3'-5' exonuclease activity"/>
    <property type="evidence" value="ECO:0000318"/>
    <property type="project" value="GO_Central"/>
</dbReference>
<dbReference type="Gene3D" id="3.30.420.10">
    <property type="entry name" value="Ribonuclease H-like superfamily/Ribonuclease H"/>
    <property type="match status" value="1"/>
</dbReference>
<dbReference type="Pfam" id="PF01612">
    <property type="entry name" value="DNA_pol_A_exo1"/>
    <property type="match status" value="1"/>
</dbReference>
<dbReference type="EMBL" id="KK198759">
    <property type="protein sequence ID" value="KCW64543.1"/>
    <property type="molecule type" value="Genomic_DNA"/>
</dbReference>
<evidence type="ECO:0000256" key="2">
    <source>
        <dbReference type="ARBA" id="ARBA00022801"/>
    </source>
</evidence>
<keyword evidence="2" id="KW-0378">Hydrolase</keyword>
<dbReference type="FunCoup" id="A0A059BEK3">
    <property type="interactions" value="168"/>
</dbReference>
<protein>
    <recommendedName>
        <fullName evidence="3">3'-5' exonuclease domain-containing protein</fullName>
    </recommendedName>
</protein>
<dbReference type="STRING" id="71139.A0A059BEK3"/>
<dbReference type="Gramene" id="KCW64543">
    <property type="protein sequence ID" value="KCW64543"/>
    <property type="gene ID" value="EUGRSUZ_G02149"/>
</dbReference>
<dbReference type="InterPro" id="IPR036397">
    <property type="entry name" value="RNaseH_sf"/>
</dbReference>
<proteinExistence type="predicted"/>
<dbReference type="InterPro" id="IPR051132">
    <property type="entry name" value="3-5_Exonuclease_domain"/>
</dbReference>
<dbReference type="GO" id="GO:0005737">
    <property type="term" value="C:cytoplasm"/>
    <property type="evidence" value="ECO:0000318"/>
    <property type="project" value="GO_Central"/>
</dbReference>
<dbReference type="SUPFAM" id="SSF53098">
    <property type="entry name" value="Ribonuclease H-like"/>
    <property type="match status" value="1"/>
</dbReference>
<dbReference type="InterPro" id="IPR012337">
    <property type="entry name" value="RNaseH-like_sf"/>
</dbReference>
<dbReference type="CDD" id="cd06141">
    <property type="entry name" value="WRN_exo"/>
    <property type="match status" value="1"/>
</dbReference>
<dbReference type="GO" id="GO:0005634">
    <property type="term" value="C:nucleus"/>
    <property type="evidence" value="ECO:0000318"/>
    <property type="project" value="GO_Central"/>
</dbReference>
<organism evidence="4">
    <name type="scientific">Eucalyptus grandis</name>
    <name type="common">Flooded gum</name>
    <dbReference type="NCBI Taxonomy" id="71139"/>
    <lineage>
        <taxon>Eukaryota</taxon>
        <taxon>Viridiplantae</taxon>
        <taxon>Streptophyta</taxon>
        <taxon>Embryophyta</taxon>
        <taxon>Tracheophyta</taxon>
        <taxon>Spermatophyta</taxon>
        <taxon>Magnoliopsida</taxon>
        <taxon>eudicotyledons</taxon>
        <taxon>Gunneridae</taxon>
        <taxon>Pentapetalae</taxon>
        <taxon>rosids</taxon>
        <taxon>malvids</taxon>
        <taxon>Myrtales</taxon>
        <taxon>Myrtaceae</taxon>
        <taxon>Myrtoideae</taxon>
        <taxon>Eucalypteae</taxon>
        <taxon>Eucalyptus</taxon>
    </lineage>
</organism>
<evidence type="ECO:0000259" key="3">
    <source>
        <dbReference type="SMART" id="SM00474"/>
    </source>
</evidence>
<feature type="domain" description="3'-5' exonuclease" evidence="3">
    <location>
        <begin position="26"/>
        <end position="198"/>
    </location>
</feature>
<dbReference type="AlphaFoldDB" id="A0A059BEK3"/>
<dbReference type="InParanoid" id="A0A059BEK3"/>
<sequence>MPIVKLVIENTHSFYKVFFQEHTIEVMVTSTPSIASSWLSNLESRRQRLVVGLDAEWVRQDPLAILQLSTGNQCLLFQILHAEEIPLALKNFLENEHNTFVGVDVDEDVRKLSSQYALDVTNTMDLKPLARAKGWGGLENAGLKMLARMVLGWTVDKDSRVRVSDWNNLSLDDAQVEYACLDAFVSSKIAEELYAQPDAFDSSDESEDEDE</sequence>
<dbReference type="GO" id="GO:0003676">
    <property type="term" value="F:nucleic acid binding"/>
    <property type="evidence" value="ECO:0007669"/>
    <property type="project" value="InterPro"/>
</dbReference>
<dbReference type="InterPro" id="IPR002562">
    <property type="entry name" value="3'-5'_exonuclease_dom"/>
</dbReference>
<name>A0A059BEK3_EUCGR</name>
<evidence type="ECO:0000256" key="1">
    <source>
        <dbReference type="ARBA" id="ARBA00022722"/>
    </source>
</evidence>
<dbReference type="eggNOG" id="KOG4373">
    <property type="taxonomic scope" value="Eukaryota"/>
</dbReference>
<dbReference type="PANTHER" id="PTHR13620:SF105">
    <property type="entry name" value="OS01G0737700 PROTEIN"/>
    <property type="match status" value="1"/>
</dbReference>
<dbReference type="SMART" id="SM00474">
    <property type="entry name" value="35EXOc"/>
    <property type="match status" value="1"/>
</dbReference>
<dbReference type="OMA" id="YISFEVG"/>
<keyword evidence="1" id="KW-0540">Nuclease</keyword>
<dbReference type="GO" id="GO:0006139">
    <property type="term" value="P:nucleobase-containing compound metabolic process"/>
    <property type="evidence" value="ECO:0007669"/>
    <property type="project" value="InterPro"/>
</dbReference>
<gene>
    <name evidence="4" type="ORF">EUGRSUZ_G02149</name>
</gene>